<sequence>MIQHRHIRPHPPVLHEGDMVATNVPLNCVIGLPIPDAGRPVIGAAVSAGELSLASLNQISQGIGEDFQVPVECAVLEMDILPDDTLNALLLGRHEPCAVAEHNVIVDPRQKLEGLDSFGIVQFFFRSENSIHLVRIRCARDLCAAIVEHAGLADRVILDLGPSIRVDGALVHSTAIHLVRFLWKEHIQDASDFRMHGAWEAISRSPDITAVLSIDFRDKPISNRLYEGREDHACGRRDLIGYRRFTNPCMLVGGTDFFLSFAADDSPRRFARLALPAR</sequence>
<dbReference type="STRING" id="363754.RHSP_31937"/>
<evidence type="ECO:0000313" key="1">
    <source>
        <dbReference type="EMBL" id="ENN86062.1"/>
    </source>
</evidence>
<accession>N6V4Z5</accession>
<keyword evidence="2" id="KW-1185">Reference proteome</keyword>
<comment type="caution">
    <text evidence="1">The sequence shown here is derived from an EMBL/GenBank/DDBJ whole genome shotgun (WGS) entry which is preliminary data.</text>
</comment>
<gene>
    <name evidence="1" type="ORF">RHSP_31937</name>
</gene>
<evidence type="ECO:0000313" key="2">
    <source>
        <dbReference type="Proteomes" id="UP000012429"/>
    </source>
</evidence>
<name>N6V4Z5_9HYPH</name>
<dbReference type="PATRIC" id="fig|363754.4.peg.4019"/>
<organism evidence="1 2">
    <name type="scientific">Rhizobium freirei PRF 81</name>
    <dbReference type="NCBI Taxonomy" id="363754"/>
    <lineage>
        <taxon>Bacteria</taxon>
        <taxon>Pseudomonadati</taxon>
        <taxon>Pseudomonadota</taxon>
        <taxon>Alphaproteobacteria</taxon>
        <taxon>Hyphomicrobiales</taxon>
        <taxon>Rhizobiaceae</taxon>
        <taxon>Rhizobium/Agrobacterium group</taxon>
        <taxon>Rhizobium</taxon>
    </lineage>
</organism>
<dbReference type="AlphaFoldDB" id="N6V4Z5"/>
<protein>
    <submittedName>
        <fullName evidence="1">Uncharacterized protein</fullName>
    </submittedName>
</protein>
<dbReference type="EMBL" id="AQHN01000072">
    <property type="protein sequence ID" value="ENN86062.1"/>
    <property type="molecule type" value="Genomic_DNA"/>
</dbReference>
<dbReference type="Proteomes" id="UP000012429">
    <property type="component" value="Unassembled WGS sequence"/>
</dbReference>
<proteinExistence type="predicted"/>
<reference evidence="1 2" key="1">
    <citation type="journal article" date="2012" name="BMC Genomics">
        <title>Genomic basis of broad host range and environmental adaptability of Rhizobium tropici CIAT 899 and Rhizobium sp. PRF 81 which are used in inoculants for common bean (Phaseolus vulgaris L.).</title>
        <authorList>
            <person name="Ormeno-Orrillo E."/>
            <person name="Menna P."/>
            <person name="Almeida L.G."/>
            <person name="Ollero F.J."/>
            <person name="Nicolas M.F."/>
            <person name="Pains Rodrigues E."/>
            <person name="Shigueyoshi Nakatani A."/>
            <person name="Silva Batista J.S."/>
            <person name="Oliveira Chueire L.M."/>
            <person name="Souza R.C."/>
            <person name="Ribeiro Vasconcelos A.T."/>
            <person name="Megias M."/>
            <person name="Hungria M."/>
            <person name="Martinez-Romero E."/>
        </authorList>
    </citation>
    <scope>NUCLEOTIDE SEQUENCE [LARGE SCALE GENOMIC DNA]</scope>
    <source>
        <strain evidence="1 2">PRF 81</strain>
    </source>
</reference>